<dbReference type="NCBIfam" id="TIGR01254">
    <property type="entry name" value="sfuA"/>
    <property type="match status" value="1"/>
</dbReference>
<name>A0ABV2QLD8_9MICO</name>
<sequence>MHTRNTSLAAAGVLLAVGLAVSSCASDAAPGASPETLVLVTHDSFNLSKGTLAEFTKQTGIEVEVQALGDAGELVNKLVLTKDSPLGDVVFGIDNTFATRAVDEGVLADYASKDLTAAEEPYLLPAGSGLEQLTPIDNGDVCVNVDHEWFAEAGIDEPTTLDDLVKPEYKDLFVVPAANSSSPGLAFLLATIAAFGEGAPGDGGWQDYWTKLVDNGVKIDAGWSDAYYVDFSGPSSEGDRPLVVSYASSPPFEVQEGDTEAPTGALLDTCFRQTEYAGVVAGTENTAGAEKLVDFLFSTTVQNDIPESMYVFPVNAAATLPEGWSDYAEIAENPFVVSPDDIDKGRDAWLTEWAAIATP</sequence>
<proteinExistence type="predicted"/>
<feature type="signal peptide" evidence="2">
    <location>
        <begin position="1"/>
        <end position="28"/>
    </location>
</feature>
<reference evidence="3 4" key="1">
    <citation type="submission" date="2024-06" db="EMBL/GenBank/DDBJ databases">
        <title>Sorghum-associated microbial communities from plants grown in Nebraska, USA.</title>
        <authorList>
            <person name="Schachtman D."/>
        </authorList>
    </citation>
    <scope>NUCLEOTIDE SEQUENCE [LARGE SCALE GENOMIC DNA]</scope>
    <source>
        <strain evidence="3 4">2857</strain>
    </source>
</reference>
<keyword evidence="1 2" id="KW-0732">Signal</keyword>
<keyword evidence="4" id="KW-1185">Reference proteome</keyword>
<dbReference type="Proteomes" id="UP001549257">
    <property type="component" value="Unassembled WGS sequence"/>
</dbReference>
<dbReference type="SUPFAM" id="SSF53850">
    <property type="entry name" value="Periplasmic binding protein-like II"/>
    <property type="match status" value="1"/>
</dbReference>
<dbReference type="InterPro" id="IPR005948">
    <property type="entry name" value="ThiB-like"/>
</dbReference>
<organism evidence="3 4">
    <name type="scientific">Conyzicola nivalis</name>
    <dbReference type="NCBI Taxonomy" id="1477021"/>
    <lineage>
        <taxon>Bacteria</taxon>
        <taxon>Bacillati</taxon>
        <taxon>Actinomycetota</taxon>
        <taxon>Actinomycetes</taxon>
        <taxon>Micrococcales</taxon>
        <taxon>Microbacteriaceae</taxon>
        <taxon>Conyzicola</taxon>
    </lineage>
</organism>
<dbReference type="PANTHER" id="PTHR30006:SF2">
    <property type="entry name" value="ABC TRANSPORTER SUBSTRATE-BINDING PROTEIN"/>
    <property type="match status" value="1"/>
</dbReference>
<dbReference type="PANTHER" id="PTHR30006">
    <property type="entry name" value="THIAMINE-BINDING PERIPLASMIC PROTEIN-RELATED"/>
    <property type="match status" value="1"/>
</dbReference>
<gene>
    <name evidence="3" type="ORF">ABIE21_001360</name>
</gene>
<dbReference type="PROSITE" id="PS51257">
    <property type="entry name" value="PROKAR_LIPOPROTEIN"/>
    <property type="match status" value="1"/>
</dbReference>
<evidence type="ECO:0000313" key="4">
    <source>
        <dbReference type="Proteomes" id="UP001549257"/>
    </source>
</evidence>
<evidence type="ECO:0000256" key="1">
    <source>
        <dbReference type="ARBA" id="ARBA00022729"/>
    </source>
</evidence>
<accession>A0ABV2QLD8</accession>
<dbReference type="EMBL" id="JBEPSJ010000001">
    <property type="protein sequence ID" value="MET4581870.1"/>
    <property type="molecule type" value="Genomic_DNA"/>
</dbReference>
<dbReference type="Pfam" id="PF13416">
    <property type="entry name" value="SBP_bac_8"/>
    <property type="match status" value="1"/>
</dbReference>
<dbReference type="RefSeq" id="WP_354024030.1">
    <property type="nucleotide sequence ID" value="NZ_JBEPSJ010000001.1"/>
</dbReference>
<evidence type="ECO:0000256" key="2">
    <source>
        <dbReference type="SAM" id="SignalP"/>
    </source>
</evidence>
<dbReference type="InterPro" id="IPR006059">
    <property type="entry name" value="SBP"/>
</dbReference>
<feature type="chain" id="PRO_5046475239" evidence="2">
    <location>
        <begin position="29"/>
        <end position="359"/>
    </location>
</feature>
<dbReference type="CDD" id="cd13545">
    <property type="entry name" value="PBP2_TbpA"/>
    <property type="match status" value="1"/>
</dbReference>
<evidence type="ECO:0000313" key="3">
    <source>
        <dbReference type="EMBL" id="MET4581870.1"/>
    </source>
</evidence>
<protein>
    <submittedName>
        <fullName evidence="3">Thiamine transport system substrate-binding protein</fullName>
    </submittedName>
</protein>
<comment type="caution">
    <text evidence="3">The sequence shown here is derived from an EMBL/GenBank/DDBJ whole genome shotgun (WGS) entry which is preliminary data.</text>
</comment>
<dbReference type="Gene3D" id="3.40.190.10">
    <property type="entry name" value="Periplasmic binding protein-like II"/>
    <property type="match status" value="2"/>
</dbReference>